<reference evidence="2 3" key="1">
    <citation type="submission" date="2018-09" db="EMBL/GenBank/DDBJ databases">
        <title>Complete genome sequence of Euzebya sp. DY32-46 isolated from seawater of Pacific Ocean.</title>
        <authorList>
            <person name="Xu L."/>
            <person name="Wu Y.-H."/>
            <person name="Xu X.-W."/>
        </authorList>
    </citation>
    <scope>NUCLEOTIDE SEQUENCE [LARGE SCALE GENOMIC DNA]</scope>
    <source>
        <strain evidence="2 3">DY32-46</strain>
    </source>
</reference>
<dbReference type="Proteomes" id="UP000264006">
    <property type="component" value="Chromosome"/>
</dbReference>
<protein>
    <recommendedName>
        <fullName evidence="4">Flagellar biosynthesis protein FlhF</fullName>
    </recommendedName>
</protein>
<name>A0A346XUD7_9ACTN</name>
<evidence type="ECO:0000313" key="2">
    <source>
        <dbReference type="EMBL" id="AXV05834.1"/>
    </source>
</evidence>
<evidence type="ECO:0008006" key="4">
    <source>
        <dbReference type="Google" id="ProtNLM"/>
    </source>
</evidence>
<dbReference type="KEGG" id="euz:DVS28_a1134"/>
<sequence>MATQQRSEENRTDTQRFEGDSVEELLGRVRSELGADAEIVEANKIRSGGIGGFFAKERFEVVARPRAAAPSTGLPPGIDEAAFDRAAAHVAAARSGTASDPTAELPRPAVTPAAPTDLLGLADAVSSAEAAQAAPPSPRVSGDSHGRPETRHAAAADAATAPRLSGDSHGRPETRHAFEPFVPEEMPRLSTEGGAFNEVLHRIATDAGPEIADAVDRRLGTAPLLDPMARPLNPVGPQARTRATTAAEMFAASDAASAAATPDMPTTAATDPMADPLVDPTTDRAIVPTTDGLPAMTSEASPAVTPISDLVQPADPASDTLDRTARLLSWLERDNLPRSTLMTALRGLPTIPSLPDTTGVVVVVVGQRQQALKLCRAMAKAVTGSSDDVVLASASYKGSAIPEERRIIDLTDAERDRLSWRRRPTPTFVAVEAPTSISPESLRWTREMVDQLEAHQVIGVVDAGRKTADVAAWAERIGGVDGLALRNLEETTTPYEVLALEVPVIYLDDVPATAGSWAHVLLEGTSR</sequence>
<evidence type="ECO:0000313" key="3">
    <source>
        <dbReference type="Proteomes" id="UP000264006"/>
    </source>
</evidence>
<feature type="compositionally biased region" description="Basic and acidic residues" evidence="1">
    <location>
        <begin position="142"/>
        <end position="154"/>
    </location>
</feature>
<feature type="region of interest" description="Disordered" evidence="1">
    <location>
        <begin position="1"/>
        <end position="22"/>
    </location>
</feature>
<dbReference type="RefSeq" id="WP_114590580.1">
    <property type="nucleotide sequence ID" value="NZ_CP031165.1"/>
</dbReference>
<feature type="region of interest" description="Disordered" evidence="1">
    <location>
        <begin position="126"/>
        <end position="188"/>
    </location>
</feature>
<keyword evidence="3" id="KW-1185">Reference proteome</keyword>
<gene>
    <name evidence="2" type="ORF">DVS28_a1134</name>
</gene>
<dbReference type="AlphaFoldDB" id="A0A346XUD7"/>
<accession>A0A346XUD7</accession>
<proteinExistence type="predicted"/>
<dbReference type="OrthoDB" id="3700292at2"/>
<feature type="region of interest" description="Disordered" evidence="1">
    <location>
        <begin position="256"/>
        <end position="278"/>
    </location>
</feature>
<organism evidence="2 3">
    <name type="scientific">Euzebya pacifica</name>
    <dbReference type="NCBI Taxonomy" id="1608957"/>
    <lineage>
        <taxon>Bacteria</taxon>
        <taxon>Bacillati</taxon>
        <taxon>Actinomycetota</taxon>
        <taxon>Nitriliruptoria</taxon>
        <taxon>Euzebyales</taxon>
    </lineage>
</organism>
<feature type="compositionally biased region" description="Low complexity" evidence="1">
    <location>
        <begin position="256"/>
        <end position="276"/>
    </location>
</feature>
<evidence type="ECO:0000256" key="1">
    <source>
        <dbReference type="SAM" id="MobiDB-lite"/>
    </source>
</evidence>
<feature type="region of interest" description="Disordered" evidence="1">
    <location>
        <begin position="93"/>
        <end position="114"/>
    </location>
</feature>
<dbReference type="EMBL" id="CP031165">
    <property type="protein sequence ID" value="AXV05834.1"/>
    <property type="molecule type" value="Genomic_DNA"/>
</dbReference>
<feature type="compositionally biased region" description="Basic and acidic residues" evidence="1">
    <location>
        <begin position="166"/>
        <end position="178"/>
    </location>
</feature>